<dbReference type="EnsemblMetazoa" id="AMEC000840-RA">
    <property type="protein sequence ID" value="AMEC000840-PA"/>
    <property type="gene ID" value="AMEC000840"/>
</dbReference>
<dbReference type="Proteomes" id="UP000075902">
    <property type="component" value="Unassembled WGS sequence"/>
</dbReference>
<protein>
    <recommendedName>
        <fullName evidence="4">Secreted protein</fullName>
    </recommendedName>
</protein>
<organism evidence="2 3">
    <name type="scientific">Anopheles melas</name>
    <dbReference type="NCBI Taxonomy" id="34690"/>
    <lineage>
        <taxon>Eukaryota</taxon>
        <taxon>Metazoa</taxon>
        <taxon>Ecdysozoa</taxon>
        <taxon>Arthropoda</taxon>
        <taxon>Hexapoda</taxon>
        <taxon>Insecta</taxon>
        <taxon>Pterygota</taxon>
        <taxon>Neoptera</taxon>
        <taxon>Endopterygota</taxon>
        <taxon>Diptera</taxon>
        <taxon>Nematocera</taxon>
        <taxon>Culicoidea</taxon>
        <taxon>Culicidae</taxon>
        <taxon>Anophelinae</taxon>
        <taxon>Anopheles</taxon>
    </lineage>
</organism>
<proteinExistence type="predicted"/>
<reference evidence="3" key="1">
    <citation type="submission" date="2014-01" db="EMBL/GenBank/DDBJ databases">
        <title>The Genome Sequence of Anopheles melas CM1001059_A (V2).</title>
        <authorList>
            <consortium name="The Broad Institute Genomics Platform"/>
            <person name="Neafsey D.E."/>
            <person name="Besansky N."/>
            <person name="Howell P."/>
            <person name="Walton C."/>
            <person name="Young S.K."/>
            <person name="Zeng Q."/>
            <person name="Gargeya S."/>
            <person name="Fitzgerald M."/>
            <person name="Haas B."/>
            <person name="Abouelleil A."/>
            <person name="Allen A.W."/>
            <person name="Alvarado L."/>
            <person name="Arachchi H.M."/>
            <person name="Berlin A.M."/>
            <person name="Chapman S.B."/>
            <person name="Gainer-Dewar J."/>
            <person name="Goldberg J."/>
            <person name="Griggs A."/>
            <person name="Gujja S."/>
            <person name="Hansen M."/>
            <person name="Howarth C."/>
            <person name="Imamovic A."/>
            <person name="Ireland A."/>
            <person name="Larimer J."/>
            <person name="McCowan C."/>
            <person name="Murphy C."/>
            <person name="Pearson M."/>
            <person name="Poon T.W."/>
            <person name="Priest M."/>
            <person name="Roberts A."/>
            <person name="Saif S."/>
            <person name="Shea T."/>
            <person name="Sisk P."/>
            <person name="Sykes S."/>
            <person name="Wortman J."/>
            <person name="Nusbaum C."/>
            <person name="Birren B."/>
        </authorList>
    </citation>
    <scope>NUCLEOTIDE SEQUENCE [LARGE SCALE GENOMIC DNA]</scope>
    <source>
        <strain evidence="3">CM1001059</strain>
    </source>
</reference>
<feature type="signal peptide" evidence="1">
    <location>
        <begin position="1"/>
        <end position="17"/>
    </location>
</feature>
<evidence type="ECO:0000313" key="2">
    <source>
        <dbReference type="EnsemblMetazoa" id="AMEC000840-PA"/>
    </source>
</evidence>
<evidence type="ECO:0008006" key="4">
    <source>
        <dbReference type="Google" id="ProtNLM"/>
    </source>
</evidence>
<feature type="chain" id="PRO_5008136745" description="Secreted protein" evidence="1">
    <location>
        <begin position="18"/>
        <end position="112"/>
    </location>
</feature>
<dbReference type="AlphaFoldDB" id="A0A182TEF0"/>
<accession>A0A182TEF0</accession>
<name>A0A182TEF0_9DIPT</name>
<keyword evidence="1" id="KW-0732">Signal</keyword>
<evidence type="ECO:0000256" key="1">
    <source>
        <dbReference type="SAM" id="SignalP"/>
    </source>
</evidence>
<sequence length="112" mass="12356">MKSPLIFTTILLEYSFCIILLQKMSMICCTVVRRFDVSENSAPTSSVSFTPSRYQDSLAPGQPFRETHFMVTFLPNSNSPLRLSTLLASSITGGSGATALGNWRSRVCQGKR</sequence>
<keyword evidence="3" id="KW-1185">Reference proteome</keyword>
<dbReference type="VEuPathDB" id="VectorBase:AMEC000840"/>
<reference evidence="2" key="2">
    <citation type="submission" date="2020-05" db="UniProtKB">
        <authorList>
            <consortium name="EnsemblMetazoa"/>
        </authorList>
    </citation>
    <scope>IDENTIFICATION</scope>
    <source>
        <strain evidence="2">CM1001059</strain>
    </source>
</reference>
<evidence type="ECO:0000313" key="3">
    <source>
        <dbReference type="Proteomes" id="UP000075902"/>
    </source>
</evidence>